<dbReference type="HOGENOM" id="CLU_061288_20_7_1"/>
<feature type="domain" description="EF-hand" evidence="3">
    <location>
        <begin position="66"/>
        <end position="101"/>
    </location>
</feature>
<dbReference type="SMART" id="SM00054">
    <property type="entry name" value="EFh"/>
    <property type="match status" value="2"/>
</dbReference>
<dbReference type="InterPro" id="IPR018247">
    <property type="entry name" value="EF_Hand_1_Ca_BS"/>
</dbReference>
<gene>
    <name evidence="5" type="primary">20216054</name>
    <name evidence="4" type="ORF">HELRODRAFT_82314</name>
</gene>
<dbReference type="Pfam" id="PF13499">
    <property type="entry name" value="EF-hand_7"/>
    <property type="match status" value="2"/>
</dbReference>
<evidence type="ECO:0000256" key="2">
    <source>
        <dbReference type="ARBA" id="ARBA00022837"/>
    </source>
</evidence>
<dbReference type="PANTHER" id="PTHR23048">
    <property type="entry name" value="MYOSIN LIGHT CHAIN 1, 3"/>
    <property type="match status" value="1"/>
</dbReference>
<dbReference type="PROSITE" id="PS50222">
    <property type="entry name" value="EF_HAND_2"/>
    <property type="match status" value="2"/>
</dbReference>
<reference evidence="4 6" key="2">
    <citation type="journal article" date="2013" name="Nature">
        <title>Insights into bilaterian evolution from three spiralian genomes.</title>
        <authorList>
            <person name="Simakov O."/>
            <person name="Marletaz F."/>
            <person name="Cho S.J."/>
            <person name="Edsinger-Gonzales E."/>
            <person name="Havlak P."/>
            <person name="Hellsten U."/>
            <person name="Kuo D.H."/>
            <person name="Larsson T."/>
            <person name="Lv J."/>
            <person name="Arendt D."/>
            <person name="Savage R."/>
            <person name="Osoegawa K."/>
            <person name="de Jong P."/>
            <person name="Grimwood J."/>
            <person name="Chapman J.A."/>
            <person name="Shapiro H."/>
            <person name="Aerts A."/>
            <person name="Otillar R.P."/>
            <person name="Terry A.Y."/>
            <person name="Boore J.L."/>
            <person name="Grigoriev I.V."/>
            <person name="Lindberg D.R."/>
            <person name="Seaver E.C."/>
            <person name="Weisblat D.A."/>
            <person name="Putnam N.H."/>
            <person name="Rokhsar D.S."/>
        </authorList>
    </citation>
    <scope>NUCLEOTIDE SEQUENCE</scope>
</reference>
<keyword evidence="6" id="KW-1185">Reference proteome</keyword>
<organism evidence="5 6">
    <name type="scientific">Helobdella robusta</name>
    <name type="common">Californian leech</name>
    <dbReference type="NCBI Taxonomy" id="6412"/>
    <lineage>
        <taxon>Eukaryota</taxon>
        <taxon>Metazoa</taxon>
        <taxon>Spiralia</taxon>
        <taxon>Lophotrochozoa</taxon>
        <taxon>Annelida</taxon>
        <taxon>Clitellata</taxon>
        <taxon>Hirudinea</taxon>
        <taxon>Rhynchobdellida</taxon>
        <taxon>Glossiphoniidae</taxon>
        <taxon>Helobdella</taxon>
    </lineage>
</organism>
<reference evidence="6" key="1">
    <citation type="submission" date="2012-12" db="EMBL/GenBank/DDBJ databases">
        <authorList>
            <person name="Hellsten U."/>
            <person name="Grimwood J."/>
            <person name="Chapman J.A."/>
            <person name="Shapiro H."/>
            <person name="Aerts A."/>
            <person name="Otillar R.P."/>
            <person name="Terry A.Y."/>
            <person name="Boore J.L."/>
            <person name="Simakov O."/>
            <person name="Marletaz F."/>
            <person name="Cho S.-J."/>
            <person name="Edsinger-Gonzales E."/>
            <person name="Havlak P."/>
            <person name="Kuo D.-H."/>
            <person name="Larsson T."/>
            <person name="Lv J."/>
            <person name="Arendt D."/>
            <person name="Savage R."/>
            <person name="Osoegawa K."/>
            <person name="de Jong P."/>
            <person name="Lindberg D.R."/>
            <person name="Seaver E.C."/>
            <person name="Weisblat D.A."/>
            <person name="Putnam N.H."/>
            <person name="Grigoriev I.V."/>
            <person name="Rokhsar D.S."/>
        </authorList>
    </citation>
    <scope>NUCLEOTIDE SEQUENCE</scope>
</reference>
<keyword evidence="2" id="KW-0106">Calcium</keyword>
<evidence type="ECO:0000259" key="3">
    <source>
        <dbReference type="PROSITE" id="PS50222"/>
    </source>
</evidence>
<name>T1G4Q6_HELRO</name>
<dbReference type="InterPro" id="IPR050230">
    <property type="entry name" value="CALM/Myosin/TropC-like"/>
</dbReference>
<evidence type="ECO:0000256" key="1">
    <source>
        <dbReference type="ARBA" id="ARBA00022737"/>
    </source>
</evidence>
<accession>T1G4Q6</accession>
<proteinExistence type="predicted"/>
<dbReference type="AlphaFoldDB" id="T1G4Q6"/>
<dbReference type="GO" id="GO:0005509">
    <property type="term" value="F:calcium ion binding"/>
    <property type="evidence" value="ECO:0007669"/>
    <property type="project" value="InterPro"/>
</dbReference>
<sequence length="137" mass="15093">MRVAFSMFDKDGDGLISLQEVHDTMASLGIRVSAKDVKQIVKRVDLDGRLVVCELSDWTANKLNESVLQELADAFQVFDKDKDGFLSADDLRCTMQQLGLTLTEEDLKAMMTSAKIGPSGRISFAGKYGSTRVQSII</sequence>
<dbReference type="GeneID" id="20216054"/>
<dbReference type="Proteomes" id="UP000015101">
    <property type="component" value="Unassembled WGS sequence"/>
</dbReference>
<dbReference type="InParanoid" id="T1G4Q6"/>
<dbReference type="InterPro" id="IPR002048">
    <property type="entry name" value="EF_hand_dom"/>
</dbReference>
<dbReference type="KEGG" id="hro:HELRODRAFT_82314"/>
<dbReference type="Gene3D" id="1.10.238.10">
    <property type="entry name" value="EF-hand"/>
    <property type="match status" value="2"/>
</dbReference>
<evidence type="ECO:0000313" key="6">
    <source>
        <dbReference type="Proteomes" id="UP000015101"/>
    </source>
</evidence>
<dbReference type="eggNOG" id="KOG0027">
    <property type="taxonomic scope" value="Eukaryota"/>
</dbReference>
<feature type="domain" description="EF-hand" evidence="3">
    <location>
        <begin position="1"/>
        <end position="31"/>
    </location>
</feature>
<evidence type="ECO:0000313" key="4">
    <source>
        <dbReference type="EMBL" id="ESO01023.1"/>
    </source>
</evidence>
<dbReference type="SUPFAM" id="SSF47473">
    <property type="entry name" value="EF-hand"/>
    <property type="match status" value="1"/>
</dbReference>
<dbReference type="OrthoDB" id="26525at2759"/>
<dbReference type="RefSeq" id="XP_009020735.1">
    <property type="nucleotide sequence ID" value="XM_009022487.1"/>
</dbReference>
<dbReference type="CTD" id="20216054"/>
<reference evidence="5" key="3">
    <citation type="submission" date="2015-06" db="UniProtKB">
        <authorList>
            <consortium name="EnsemblMetazoa"/>
        </authorList>
    </citation>
    <scope>IDENTIFICATION</scope>
</reference>
<dbReference type="PANTHER" id="PTHR23048:SF0">
    <property type="entry name" value="CALMODULIN LIKE 3"/>
    <property type="match status" value="1"/>
</dbReference>
<dbReference type="InterPro" id="IPR011992">
    <property type="entry name" value="EF-hand-dom_pair"/>
</dbReference>
<protein>
    <recommendedName>
        <fullName evidence="3">EF-hand domain-containing protein</fullName>
    </recommendedName>
</protein>
<dbReference type="EMBL" id="AMQM01005128">
    <property type="status" value="NOT_ANNOTATED_CDS"/>
    <property type="molecule type" value="Genomic_DNA"/>
</dbReference>
<dbReference type="EnsemblMetazoa" id="HelroT82314">
    <property type="protein sequence ID" value="HelroP82314"/>
    <property type="gene ID" value="HelroG82314"/>
</dbReference>
<evidence type="ECO:0000313" key="5">
    <source>
        <dbReference type="EnsemblMetazoa" id="HelroP82314"/>
    </source>
</evidence>
<dbReference type="FunFam" id="1.10.238.10:FF:000001">
    <property type="entry name" value="Calmodulin 1"/>
    <property type="match status" value="1"/>
</dbReference>
<dbReference type="PROSITE" id="PS00018">
    <property type="entry name" value="EF_HAND_1"/>
    <property type="match status" value="2"/>
</dbReference>
<dbReference type="EMBL" id="KB096830">
    <property type="protein sequence ID" value="ESO01023.1"/>
    <property type="molecule type" value="Genomic_DNA"/>
</dbReference>
<keyword evidence="1" id="KW-0677">Repeat</keyword>
<dbReference type="OMA" id="MNELWED"/>
<dbReference type="STRING" id="6412.T1G4Q6"/>
<dbReference type="CDD" id="cd00051">
    <property type="entry name" value="EFh"/>
    <property type="match status" value="2"/>
</dbReference>